<dbReference type="OrthoDB" id="9978460at2759"/>
<feature type="region of interest" description="Disordered" evidence="14">
    <location>
        <begin position="269"/>
        <end position="293"/>
    </location>
</feature>
<evidence type="ECO:0000313" key="16">
    <source>
        <dbReference type="EMBL" id="KAF6345975.1"/>
    </source>
</evidence>
<dbReference type="InterPro" id="IPR016135">
    <property type="entry name" value="UBQ-conjugating_enzyme/RWD"/>
</dbReference>
<evidence type="ECO:0000256" key="8">
    <source>
        <dbReference type="ARBA" id="ARBA00072443"/>
    </source>
</evidence>
<name>A0A7J7X8H5_RHIFE</name>
<organism evidence="16 17">
    <name type="scientific">Rhinolophus ferrumequinum</name>
    <name type="common">Greater horseshoe bat</name>
    <dbReference type="NCBI Taxonomy" id="59479"/>
    <lineage>
        <taxon>Eukaryota</taxon>
        <taxon>Metazoa</taxon>
        <taxon>Chordata</taxon>
        <taxon>Craniata</taxon>
        <taxon>Vertebrata</taxon>
        <taxon>Euteleostomi</taxon>
        <taxon>Mammalia</taxon>
        <taxon>Eutheria</taxon>
        <taxon>Laurasiatheria</taxon>
        <taxon>Chiroptera</taxon>
        <taxon>Yinpterochiroptera</taxon>
        <taxon>Rhinolophoidea</taxon>
        <taxon>Rhinolophidae</taxon>
        <taxon>Rhinolophinae</taxon>
        <taxon>Rhinolophus</taxon>
    </lineage>
</organism>
<evidence type="ECO:0000256" key="14">
    <source>
        <dbReference type="SAM" id="MobiDB-lite"/>
    </source>
</evidence>
<evidence type="ECO:0000256" key="12">
    <source>
        <dbReference type="PROSITE-ProRule" id="PRU10133"/>
    </source>
</evidence>
<gene>
    <name evidence="16" type="ORF">mRhiFer1_017907</name>
</gene>
<keyword evidence="2 13" id="KW-0547">Nucleotide-binding</keyword>
<reference evidence="16 17" key="1">
    <citation type="journal article" date="2020" name="Nature">
        <title>Six reference-quality genomes reveal evolution of bat adaptations.</title>
        <authorList>
            <person name="Jebb D."/>
            <person name="Huang Z."/>
            <person name="Pippel M."/>
            <person name="Hughes G.M."/>
            <person name="Lavrichenko K."/>
            <person name="Devanna P."/>
            <person name="Winkler S."/>
            <person name="Jermiin L.S."/>
            <person name="Skirmuntt E.C."/>
            <person name="Katzourakis A."/>
            <person name="Burkitt-Gray L."/>
            <person name="Ray D.A."/>
            <person name="Sullivan K.A.M."/>
            <person name="Roscito J.G."/>
            <person name="Kirilenko B.M."/>
            <person name="Davalos L.M."/>
            <person name="Corthals A.P."/>
            <person name="Power M.L."/>
            <person name="Jones G."/>
            <person name="Ransome R.D."/>
            <person name="Dechmann D.K.N."/>
            <person name="Locatelli A.G."/>
            <person name="Puechmaille S.J."/>
            <person name="Fedrigo O."/>
            <person name="Jarvis E.D."/>
            <person name="Hiller M."/>
            <person name="Vernes S.C."/>
            <person name="Myers E.W."/>
            <person name="Teeling E.C."/>
        </authorList>
    </citation>
    <scope>NUCLEOTIDE SEQUENCE [LARGE SCALE GENOMIC DNA]</scope>
    <source>
        <strain evidence="16">MRhiFer1</strain>
        <tissue evidence="16">Lung</tissue>
    </source>
</reference>
<dbReference type="InterPro" id="IPR000608">
    <property type="entry name" value="UBC"/>
</dbReference>
<evidence type="ECO:0000256" key="5">
    <source>
        <dbReference type="ARBA" id="ARBA00022843"/>
    </source>
</evidence>
<dbReference type="PROSITE" id="PS50127">
    <property type="entry name" value="UBC_2"/>
    <property type="match status" value="1"/>
</dbReference>
<comment type="caution">
    <text evidence="16">The sequence shown here is derived from an EMBL/GenBank/DDBJ whole genome shotgun (WGS) entry which is preliminary data.</text>
</comment>
<dbReference type="AlphaFoldDB" id="A0A7J7X8H5"/>
<comment type="similarity">
    <text evidence="13">Belongs to the ubiquitin-conjugating enzyme family.</text>
</comment>
<keyword evidence="3 13" id="KW-0833">Ubl conjugation pathway</keyword>
<comment type="pathway">
    <text evidence="6">Protein modification.</text>
</comment>
<evidence type="ECO:0000256" key="1">
    <source>
        <dbReference type="ARBA" id="ARBA00022679"/>
    </source>
</evidence>
<dbReference type="EMBL" id="JACAGC010000009">
    <property type="protein sequence ID" value="KAF6345975.1"/>
    <property type="molecule type" value="Genomic_DNA"/>
</dbReference>
<evidence type="ECO:0000256" key="13">
    <source>
        <dbReference type="RuleBase" id="RU362109"/>
    </source>
</evidence>
<dbReference type="GO" id="GO:0005524">
    <property type="term" value="F:ATP binding"/>
    <property type="evidence" value="ECO:0007669"/>
    <property type="project" value="UniProtKB-UniRule"/>
</dbReference>
<dbReference type="GO" id="GO:0016740">
    <property type="term" value="F:transferase activity"/>
    <property type="evidence" value="ECO:0007669"/>
    <property type="project" value="UniProtKB-KW"/>
</dbReference>
<evidence type="ECO:0000256" key="6">
    <source>
        <dbReference type="ARBA" id="ARBA00043952"/>
    </source>
</evidence>
<proteinExistence type="inferred from homology"/>
<dbReference type="FunFam" id="3.10.110.10:FF:000067">
    <property type="entry name" value="ubiquitin-conjugating enzyme E2 U isoform X1"/>
    <property type="match status" value="1"/>
</dbReference>
<keyword evidence="5" id="KW-0832">Ubl conjugation</keyword>
<evidence type="ECO:0000256" key="11">
    <source>
        <dbReference type="ARBA" id="ARBA00082135"/>
    </source>
</evidence>
<evidence type="ECO:0000256" key="4">
    <source>
        <dbReference type="ARBA" id="ARBA00022840"/>
    </source>
</evidence>
<accession>A0A7J7X8H5</accession>
<evidence type="ECO:0000256" key="7">
    <source>
        <dbReference type="ARBA" id="ARBA00053619"/>
    </source>
</evidence>
<comment type="function">
    <text evidence="7">Catalyzes the covalent attachment of ubiquitin to other proteins.</text>
</comment>
<protein>
    <recommendedName>
        <fullName evidence="8">Ubiquitin-conjugating enzyme E2 U</fullName>
    </recommendedName>
    <alternativeName>
        <fullName evidence="9">E2 ubiquitin-conjugating enzyme U</fullName>
    </alternativeName>
    <alternativeName>
        <fullName evidence="11">Ubiquitin carrier protein U</fullName>
    </alternativeName>
    <alternativeName>
        <fullName evidence="10">Ubiquitin-protein ligase U</fullName>
    </alternativeName>
</protein>
<sequence>MHCRAYFVLQRDFQELKKNNYEGITAFPVSEDMMEWEANIEGLQNTFWHRIVFQLAINFTSEYNFVPPVVTFRTIPFHPNVDRHTGRPCIDFLDNPNEWNTSYTLSSILLTLQVMLSNPVLNNPVNLEAARMLTEDETKYKLIVQRLFHKSLQLVKDDSSKSPEDSHKFVRSIKVSFDDYYKTWCEIATSKAAECYRTPFLEDPNFIEEYYKWKKRELQHPKEWNFKYAAIKARHARENNRPYKARYQTRRLRLCPTPNSQVETDIVTKINETEEVGKSDGDDDDTRESWEEEVEGLVAWTNTLDTDTLDD</sequence>
<dbReference type="PROSITE" id="PS00183">
    <property type="entry name" value="UBC_1"/>
    <property type="match status" value="1"/>
</dbReference>
<dbReference type="SUPFAM" id="SSF54495">
    <property type="entry name" value="UBC-like"/>
    <property type="match status" value="1"/>
</dbReference>
<dbReference type="InterPro" id="IPR023313">
    <property type="entry name" value="UBQ-conjugating_AS"/>
</dbReference>
<evidence type="ECO:0000256" key="2">
    <source>
        <dbReference type="ARBA" id="ARBA00022741"/>
    </source>
</evidence>
<dbReference type="Proteomes" id="UP000585614">
    <property type="component" value="Unassembled WGS sequence"/>
</dbReference>
<dbReference type="SMART" id="SM00212">
    <property type="entry name" value="UBCc"/>
    <property type="match status" value="1"/>
</dbReference>
<dbReference type="CDD" id="cd23806">
    <property type="entry name" value="UBCc_UBE2U"/>
    <property type="match status" value="1"/>
</dbReference>
<dbReference type="Gene3D" id="3.10.110.10">
    <property type="entry name" value="Ubiquitin Conjugating Enzyme"/>
    <property type="match status" value="1"/>
</dbReference>
<evidence type="ECO:0000259" key="15">
    <source>
        <dbReference type="PROSITE" id="PS50127"/>
    </source>
</evidence>
<keyword evidence="4 13" id="KW-0067">ATP-binding</keyword>
<feature type="compositionally biased region" description="Basic and acidic residues" evidence="14">
    <location>
        <begin position="271"/>
        <end position="280"/>
    </location>
</feature>
<evidence type="ECO:0000256" key="3">
    <source>
        <dbReference type="ARBA" id="ARBA00022786"/>
    </source>
</evidence>
<evidence type="ECO:0000256" key="9">
    <source>
        <dbReference type="ARBA" id="ARBA00076315"/>
    </source>
</evidence>
<dbReference type="InterPro" id="IPR050113">
    <property type="entry name" value="Ub_conjugating_enzyme"/>
</dbReference>
<feature type="active site" description="Glycyl thioester intermediate" evidence="12">
    <location>
        <position position="89"/>
    </location>
</feature>
<dbReference type="PANTHER" id="PTHR24067">
    <property type="entry name" value="UBIQUITIN-CONJUGATING ENZYME E2"/>
    <property type="match status" value="1"/>
</dbReference>
<evidence type="ECO:0000313" key="17">
    <source>
        <dbReference type="Proteomes" id="UP000585614"/>
    </source>
</evidence>
<dbReference type="Pfam" id="PF00179">
    <property type="entry name" value="UQ_con"/>
    <property type="match status" value="1"/>
</dbReference>
<feature type="domain" description="UBC core" evidence="15">
    <location>
        <begin position="4"/>
        <end position="153"/>
    </location>
</feature>
<keyword evidence="1" id="KW-0808">Transferase</keyword>
<feature type="compositionally biased region" description="Acidic residues" evidence="14">
    <location>
        <begin position="281"/>
        <end position="293"/>
    </location>
</feature>
<evidence type="ECO:0000256" key="10">
    <source>
        <dbReference type="ARBA" id="ARBA00077510"/>
    </source>
</evidence>